<dbReference type="InterPro" id="IPR027056">
    <property type="entry name" value="Gluconate_2DH_su3"/>
</dbReference>
<name>A0A9X3MYH0_9ACTN</name>
<evidence type="ECO:0000313" key="1">
    <source>
        <dbReference type="EMBL" id="MDA0165306.1"/>
    </source>
</evidence>
<organism evidence="1 2">
    <name type="scientific">Solirubrobacter ginsenosidimutans</name>
    <dbReference type="NCBI Taxonomy" id="490573"/>
    <lineage>
        <taxon>Bacteria</taxon>
        <taxon>Bacillati</taxon>
        <taxon>Actinomycetota</taxon>
        <taxon>Thermoleophilia</taxon>
        <taxon>Solirubrobacterales</taxon>
        <taxon>Solirubrobacteraceae</taxon>
        <taxon>Solirubrobacter</taxon>
    </lineage>
</organism>
<reference evidence="1" key="1">
    <citation type="submission" date="2022-10" db="EMBL/GenBank/DDBJ databases">
        <title>The WGS of Solirubrobacter ginsenosidimutans DSM 21036.</title>
        <authorList>
            <person name="Jiang Z."/>
        </authorList>
    </citation>
    <scope>NUCLEOTIDE SEQUENCE</scope>
    <source>
        <strain evidence="1">DSM 21036</strain>
    </source>
</reference>
<dbReference type="Pfam" id="PF13618">
    <property type="entry name" value="Gluconate_2-dh3"/>
    <property type="match status" value="1"/>
</dbReference>
<gene>
    <name evidence="1" type="ORF">OM076_33870</name>
</gene>
<sequence>MIAAIAERLIPGACEAGVDRYMEAHRAAFSGALEALAGFEDAADQDALLAELERERPDLFDPLLAHARQGMFGDPSYGGNIDRVGWKLLGYPGPRPVWTAADQALI</sequence>
<comment type="caution">
    <text evidence="1">The sequence shown here is derived from an EMBL/GenBank/DDBJ whole genome shotgun (WGS) entry which is preliminary data.</text>
</comment>
<accession>A0A9X3MYH0</accession>
<dbReference type="Proteomes" id="UP001149140">
    <property type="component" value="Unassembled WGS sequence"/>
</dbReference>
<proteinExistence type="predicted"/>
<keyword evidence="2" id="KW-1185">Reference proteome</keyword>
<dbReference type="AlphaFoldDB" id="A0A9X3MYH0"/>
<dbReference type="RefSeq" id="WP_270044562.1">
    <property type="nucleotide sequence ID" value="NZ_JAPDOD010000045.1"/>
</dbReference>
<dbReference type="EMBL" id="JAPDOD010000045">
    <property type="protein sequence ID" value="MDA0165306.1"/>
    <property type="molecule type" value="Genomic_DNA"/>
</dbReference>
<protein>
    <submittedName>
        <fullName evidence="1">Gluconate 2-dehydrogenase subunit 3 family protein</fullName>
    </submittedName>
</protein>
<evidence type="ECO:0000313" key="2">
    <source>
        <dbReference type="Proteomes" id="UP001149140"/>
    </source>
</evidence>